<evidence type="ECO:0000313" key="10">
    <source>
        <dbReference type="Proteomes" id="UP000030853"/>
    </source>
</evidence>
<dbReference type="InterPro" id="IPR002656">
    <property type="entry name" value="Acyl_transf_3_dom"/>
</dbReference>
<evidence type="ECO:0000256" key="5">
    <source>
        <dbReference type="ARBA" id="ARBA00022989"/>
    </source>
</evidence>
<keyword evidence="9" id="KW-0808">Transferase</keyword>
<evidence type="ECO:0000256" key="7">
    <source>
        <dbReference type="SAM" id="Phobius"/>
    </source>
</evidence>
<comment type="caution">
    <text evidence="9">The sequence shown here is derived from an EMBL/GenBank/DDBJ whole genome shotgun (WGS) entry which is preliminary data.</text>
</comment>
<keyword evidence="6 7" id="KW-0472">Membrane</keyword>
<proteinExistence type="inferred from homology"/>
<feature type="transmembrane region" description="Helical" evidence="7">
    <location>
        <begin position="144"/>
        <end position="163"/>
    </location>
</feature>
<dbReference type="GO" id="GO:0005886">
    <property type="term" value="C:plasma membrane"/>
    <property type="evidence" value="ECO:0007669"/>
    <property type="project" value="UniProtKB-SubCell"/>
</dbReference>
<reference evidence="9 10" key="1">
    <citation type="submission" date="2014-11" db="EMBL/GenBank/DDBJ databases">
        <title>Genome sequencing of Pantoea rodasii ND03.</title>
        <authorList>
            <person name="Muhamad Yunos N.Y."/>
            <person name="Chan K.-G."/>
        </authorList>
    </citation>
    <scope>NUCLEOTIDE SEQUENCE [LARGE SCALE GENOMIC DNA]</scope>
    <source>
        <strain evidence="9 10">ND03</strain>
    </source>
</reference>
<dbReference type="AlphaFoldDB" id="A0A0B1R494"/>
<evidence type="ECO:0000256" key="1">
    <source>
        <dbReference type="ARBA" id="ARBA00004651"/>
    </source>
</evidence>
<dbReference type="PANTHER" id="PTHR40074">
    <property type="entry name" value="O-ACETYLTRANSFERASE WECH"/>
    <property type="match status" value="1"/>
</dbReference>
<evidence type="ECO:0000256" key="4">
    <source>
        <dbReference type="ARBA" id="ARBA00022692"/>
    </source>
</evidence>
<feature type="transmembrane region" description="Helical" evidence="7">
    <location>
        <begin position="257"/>
        <end position="278"/>
    </location>
</feature>
<protein>
    <submittedName>
        <fullName evidence="9">Acyltransferase</fullName>
    </submittedName>
</protein>
<comment type="subcellular location">
    <subcellularLocation>
        <location evidence="1">Cell membrane</location>
        <topology evidence="1">Multi-pass membrane protein</topology>
    </subcellularLocation>
</comment>
<feature type="transmembrane region" description="Helical" evidence="7">
    <location>
        <begin position="230"/>
        <end position="250"/>
    </location>
</feature>
<sequence>MNRITWVDNLRGIGVLVVILLHCVIAVNGNVGHFAPLISVLDPLLIPVFLGLVFFVSGLFVDAGLRKGLGPFINNKVQTILYPFAVWVVVYGGLKILFSSMANNPQSPLHVIAMHLSGGGDITWFLHSLFFFFLAIIVVRQMPFWLVIPACLLLSYFLPEFSADGMFASFDNAHINKSVNLFIFFYVGDQLVRKQYDVPKLAENTLLVLLSFASVVLFVCLNLLSERPPSHVLLAALALLSIPVFVWISLKLNSRLVHYVGVNSIVFYLSHYLVIQFFSKIVKLHTQSLWVYDLLFVLAFIAAMIFPWTLCLLRQRGWFNFLFTLKSQPRVKIVKPV</sequence>
<dbReference type="GO" id="GO:0016413">
    <property type="term" value="F:O-acetyltransferase activity"/>
    <property type="evidence" value="ECO:0007669"/>
    <property type="project" value="TreeGrafter"/>
</dbReference>
<accession>A0A0B1R494</accession>
<feature type="transmembrane region" description="Helical" evidence="7">
    <location>
        <begin position="204"/>
        <end position="224"/>
    </location>
</feature>
<dbReference type="PANTHER" id="PTHR40074:SF2">
    <property type="entry name" value="O-ACETYLTRANSFERASE WECH"/>
    <property type="match status" value="1"/>
</dbReference>
<dbReference type="EMBL" id="JTJJ01000041">
    <property type="protein sequence ID" value="KHJ67858.1"/>
    <property type="molecule type" value="Genomic_DNA"/>
</dbReference>
<feature type="transmembrane region" description="Helical" evidence="7">
    <location>
        <begin position="122"/>
        <end position="139"/>
    </location>
</feature>
<organism evidence="9 10">
    <name type="scientific">Pantoea rodasii</name>
    <dbReference type="NCBI Taxonomy" id="1076549"/>
    <lineage>
        <taxon>Bacteria</taxon>
        <taxon>Pseudomonadati</taxon>
        <taxon>Pseudomonadota</taxon>
        <taxon>Gammaproteobacteria</taxon>
        <taxon>Enterobacterales</taxon>
        <taxon>Erwiniaceae</taxon>
        <taxon>Pantoea</taxon>
    </lineage>
</organism>
<evidence type="ECO:0000256" key="3">
    <source>
        <dbReference type="ARBA" id="ARBA00022475"/>
    </source>
</evidence>
<feature type="transmembrane region" description="Helical" evidence="7">
    <location>
        <begin position="81"/>
        <end position="102"/>
    </location>
</feature>
<keyword evidence="5 7" id="KW-1133">Transmembrane helix</keyword>
<keyword evidence="4 7" id="KW-0812">Transmembrane</keyword>
<keyword evidence="9" id="KW-0012">Acyltransferase</keyword>
<dbReference type="GO" id="GO:0009246">
    <property type="term" value="P:enterobacterial common antigen biosynthetic process"/>
    <property type="evidence" value="ECO:0007669"/>
    <property type="project" value="TreeGrafter"/>
</dbReference>
<feature type="transmembrane region" description="Helical" evidence="7">
    <location>
        <begin position="290"/>
        <end position="313"/>
    </location>
</feature>
<evidence type="ECO:0000256" key="6">
    <source>
        <dbReference type="ARBA" id="ARBA00023136"/>
    </source>
</evidence>
<dbReference type="Proteomes" id="UP000030853">
    <property type="component" value="Unassembled WGS sequence"/>
</dbReference>
<evidence type="ECO:0000256" key="2">
    <source>
        <dbReference type="ARBA" id="ARBA00007400"/>
    </source>
</evidence>
<evidence type="ECO:0000313" key="9">
    <source>
        <dbReference type="EMBL" id="KHJ67858.1"/>
    </source>
</evidence>
<dbReference type="RefSeq" id="WP_039331272.1">
    <property type="nucleotide sequence ID" value="NZ_JTJJ01000041.1"/>
</dbReference>
<comment type="similarity">
    <text evidence="2">Belongs to the acyltransferase 3 family.</text>
</comment>
<gene>
    <name evidence="9" type="ORF">QU24_12050</name>
</gene>
<keyword evidence="3" id="KW-1003">Cell membrane</keyword>
<feature type="transmembrane region" description="Helical" evidence="7">
    <location>
        <begin position="44"/>
        <end position="61"/>
    </location>
</feature>
<feature type="domain" description="Acyltransferase 3" evidence="8">
    <location>
        <begin position="5"/>
        <end position="308"/>
    </location>
</feature>
<name>A0A0B1R494_9GAMM</name>
<evidence type="ECO:0000259" key="8">
    <source>
        <dbReference type="Pfam" id="PF01757"/>
    </source>
</evidence>
<feature type="transmembrane region" description="Helical" evidence="7">
    <location>
        <begin position="12"/>
        <end position="32"/>
    </location>
</feature>
<dbReference type="Pfam" id="PF01757">
    <property type="entry name" value="Acyl_transf_3"/>
    <property type="match status" value="1"/>
</dbReference>